<gene>
    <name evidence="3" type="ORF">PHLGIDRAFT_17129</name>
</gene>
<dbReference type="SUPFAM" id="SSF56112">
    <property type="entry name" value="Protein kinase-like (PK-like)"/>
    <property type="match status" value="1"/>
</dbReference>
<dbReference type="PANTHER" id="PTHR38248">
    <property type="entry name" value="FUNK1 6"/>
    <property type="match status" value="1"/>
</dbReference>
<organism evidence="3 4">
    <name type="scientific">Phlebiopsis gigantea (strain 11061_1 CR5-6)</name>
    <name type="common">White-rot fungus</name>
    <name type="synonym">Peniophora gigantea</name>
    <dbReference type="NCBI Taxonomy" id="745531"/>
    <lineage>
        <taxon>Eukaryota</taxon>
        <taxon>Fungi</taxon>
        <taxon>Dikarya</taxon>
        <taxon>Basidiomycota</taxon>
        <taxon>Agaricomycotina</taxon>
        <taxon>Agaricomycetes</taxon>
        <taxon>Polyporales</taxon>
        <taxon>Phanerochaetaceae</taxon>
        <taxon>Phlebiopsis</taxon>
    </lineage>
</organism>
<dbReference type="EMBL" id="KN840770">
    <property type="protein sequence ID" value="KIP01539.1"/>
    <property type="molecule type" value="Genomic_DNA"/>
</dbReference>
<keyword evidence="4" id="KW-1185">Reference proteome</keyword>
<dbReference type="GO" id="GO:0004672">
    <property type="term" value="F:protein kinase activity"/>
    <property type="evidence" value="ECO:0007669"/>
    <property type="project" value="InterPro"/>
</dbReference>
<dbReference type="PANTHER" id="PTHR38248:SF2">
    <property type="entry name" value="FUNK1 11"/>
    <property type="match status" value="1"/>
</dbReference>
<name>A0A0C3NAL2_PHLG1</name>
<dbReference type="InterPro" id="IPR040976">
    <property type="entry name" value="Pkinase_fungal"/>
</dbReference>
<evidence type="ECO:0000313" key="3">
    <source>
        <dbReference type="EMBL" id="KIP01539.1"/>
    </source>
</evidence>
<feature type="compositionally biased region" description="Low complexity" evidence="1">
    <location>
        <begin position="268"/>
        <end position="281"/>
    </location>
</feature>
<feature type="region of interest" description="Disordered" evidence="1">
    <location>
        <begin position="451"/>
        <end position="485"/>
    </location>
</feature>
<dbReference type="InterPro" id="IPR008266">
    <property type="entry name" value="Tyr_kinase_AS"/>
</dbReference>
<reference evidence="3 4" key="1">
    <citation type="journal article" date="2014" name="PLoS Genet.">
        <title>Analysis of the Phlebiopsis gigantea genome, transcriptome and secretome provides insight into its pioneer colonization strategies of wood.</title>
        <authorList>
            <person name="Hori C."/>
            <person name="Ishida T."/>
            <person name="Igarashi K."/>
            <person name="Samejima M."/>
            <person name="Suzuki H."/>
            <person name="Master E."/>
            <person name="Ferreira P."/>
            <person name="Ruiz-Duenas F.J."/>
            <person name="Held B."/>
            <person name="Canessa P."/>
            <person name="Larrondo L.F."/>
            <person name="Schmoll M."/>
            <person name="Druzhinina I.S."/>
            <person name="Kubicek C.P."/>
            <person name="Gaskell J.A."/>
            <person name="Kersten P."/>
            <person name="St John F."/>
            <person name="Glasner J."/>
            <person name="Sabat G."/>
            <person name="Splinter BonDurant S."/>
            <person name="Syed K."/>
            <person name="Yadav J."/>
            <person name="Mgbeahuruike A.C."/>
            <person name="Kovalchuk A."/>
            <person name="Asiegbu F.O."/>
            <person name="Lackner G."/>
            <person name="Hoffmeister D."/>
            <person name="Rencoret J."/>
            <person name="Gutierrez A."/>
            <person name="Sun H."/>
            <person name="Lindquist E."/>
            <person name="Barry K."/>
            <person name="Riley R."/>
            <person name="Grigoriev I.V."/>
            <person name="Henrissat B."/>
            <person name="Kues U."/>
            <person name="Berka R.M."/>
            <person name="Martinez A.T."/>
            <person name="Covert S.F."/>
            <person name="Blanchette R.A."/>
            <person name="Cullen D."/>
        </authorList>
    </citation>
    <scope>NUCLEOTIDE SEQUENCE [LARGE SCALE GENOMIC DNA]</scope>
    <source>
        <strain evidence="3 4">11061_1 CR5-6</strain>
    </source>
</reference>
<dbReference type="Proteomes" id="UP000053257">
    <property type="component" value="Unassembled WGS sequence"/>
</dbReference>
<sequence>EQTFVLKDTWIDADRKREAAIMDDIRTAASNVDPKTIKGVDRLLLTVEDSWEVLVDGQVDDTHAIMRRGQEPTLNETAEVAANAEDCKRPQNQKPVVGGVKAPKALGDKLLQHPAKIHYRLVYKEVGKTIDELRASRNWETSIDCLPGLYRLHASGYVHRDISVGNILVVDGKGRLGDVEDAKAENDDSSHDMRTGTAFFMSTEVYNHAYLYKFNRDEGSDDIKLLLDSDDEDDDSRMDGDDVLPLLVVGSQHTSTTPNLETIHEEQPPASSASEPEAEVETVAATRTPDVFKYNPLHDLESVWWVALYMLLCSTPYKDPKMDQDAWEMHLRNHASLAADAFDNIEFRGRAMASTGNIWPVLETLLPPFAAVGAKLEEIREHVVAAFLNAEEDIPAIDFTVANSVYGFILVTFTKITKSLEGKKDIKIVTTDTSAMVAYLKSLENKIAGSLSADDTDAEEEEDEGRPPKASKTHHGATASSSAAL</sequence>
<evidence type="ECO:0000259" key="2">
    <source>
        <dbReference type="Pfam" id="PF17667"/>
    </source>
</evidence>
<dbReference type="PROSITE" id="PS00109">
    <property type="entry name" value="PROTEIN_KINASE_TYR"/>
    <property type="match status" value="1"/>
</dbReference>
<feature type="non-terminal residue" evidence="3">
    <location>
        <position position="1"/>
    </location>
</feature>
<protein>
    <recommendedName>
        <fullName evidence="2">Fungal-type protein kinase domain-containing protein</fullName>
    </recommendedName>
</protein>
<feature type="compositionally biased region" description="Acidic residues" evidence="1">
    <location>
        <begin position="454"/>
        <end position="464"/>
    </location>
</feature>
<evidence type="ECO:0000313" key="4">
    <source>
        <dbReference type="Proteomes" id="UP000053257"/>
    </source>
</evidence>
<dbReference type="AlphaFoldDB" id="A0A0C3NAL2"/>
<proteinExistence type="predicted"/>
<dbReference type="Gene3D" id="1.10.510.10">
    <property type="entry name" value="Transferase(Phosphotransferase) domain 1"/>
    <property type="match status" value="1"/>
</dbReference>
<accession>A0A0C3NAL2</accession>
<dbReference type="HOGENOM" id="CLU_585386_0_0_1"/>
<evidence type="ECO:0000256" key="1">
    <source>
        <dbReference type="SAM" id="MobiDB-lite"/>
    </source>
</evidence>
<feature type="region of interest" description="Disordered" evidence="1">
    <location>
        <begin position="255"/>
        <end position="281"/>
    </location>
</feature>
<feature type="domain" description="Fungal-type protein kinase" evidence="2">
    <location>
        <begin position="3"/>
        <end position="310"/>
    </location>
</feature>
<dbReference type="Pfam" id="PF17667">
    <property type="entry name" value="Pkinase_fungal"/>
    <property type="match status" value="1"/>
</dbReference>
<feature type="compositionally biased region" description="Low complexity" evidence="1">
    <location>
        <begin position="476"/>
        <end position="485"/>
    </location>
</feature>
<dbReference type="STRING" id="745531.A0A0C3NAL2"/>
<dbReference type="InterPro" id="IPR011009">
    <property type="entry name" value="Kinase-like_dom_sf"/>
</dbReference>